<keyword evidence="1 6" id="KW-0808">Transferase</keyword>
<dbReference type="Proteomes" id="UP001501729">
    <property type="component" value="Unassembled WGS sequence"/>
</dbReference>
<evidence type="ECO:0000256" key="4">
    <source>
        <dbReference type="ARBA" id="ARBA00022993"/>
    </source>
</evidence>
<dbReference type="InterPro" id="IPR007164">
    <property type="entry name" value="GTP-dep_dephospho-CoA_kin"/>
</dbReference>
<dbReference type="EC" id="2.7.1.237" evidence="6"/>
<dbReference type="GO" id="GO:0005525">
    <property type="term" value="F:GTP binding"/>
    <property type="evidence" value="ECO:0007669"/>
    <property type="project" value="UniProtKB-UniRule"/>
</dbReference>
<name>A0AAV3UF14_9EURY</name>
<dbReference type="HAMAP" id="MF_00590">
    <property type="entry name" value="Dephospho_CoA_kinase_GTP_dep"/>
    <property type="match status" value="1"/>
</dbReference>
<keyword evidence="8" id="KW-1185">Reference proteome</keyword>
<feature type="binding site" evidence="6">
    <location>
        <position position="45"/>
    </location>
    <ligand>
        <name>GTP</name>
        <dbReference type="ChEBI" id="CHEBI:37565"/>
    </ligand>
</feature>
<feature type="binding site" evidence="6">
    <location>
        <position position="120"/>
    </location>
    <ligand>
        <name>GTP</name>
        <dbReference type="ChEBI" id="CHEBI:37565"/>
    </ligand>
</feature>
<dbReference type="Pfam" id="PF04019">
    <property type="entry name" value="DUF359"/>
    <property type="match status" value="1"/>
</dbReference>
<evidence type="ECO:0000256" key="1">
    <source>
        <dbReference type="ARBA" id="ARBA00022679"/>
    </source>
</evidence>
<comment type="catalytic activity">
    <reaction evidence="6">
        <text>3'-dephospho-CoA + GTP = GDP + CoA + H(+)</text>
        <dbReference type="Rhea" id="RHEA:61156"/>
        <dbReference type="ChEBI" id="CHEBI:15378"/>
        <dbReference type="ChEBI" id="CHEBI:37565"/>
        <dbReference type="ChEBI" id="CHEBI:57287"/>
        <dbReference type="ChEBI" id="CHEBI:57328"/>
        <dbReference type="ChEBI" id="CHEBI:58189"/>
        <dbReference type="EC" id="2.7.1.237"/>
    </reaction>
</comment>
<accession>A0AAV3UF14</accession>
<proteinExistence type="inferred from homology"/>
<evidence type="ECO:0000256" key="5">
    <source>
        <dbReference type="ARBA" id="ARBA00023134"/>
    </source>
</evidence>
<comment type="caution">
    <text evidence="7">The sequence shown here is derived from an EMBL/GenBank/DDBJ whole genome shotgun (WGS) entry which is preliminary data.</text>
</comment>
<feature type="binding site" evidence="6">
    <location>
        <position position="143"/>
    </location>
    <ligand>
        <name>GTP</name>
        <dbReference type="ChEBI" id="CHEBI:37565"/>
    </ligand>
</feature>
<dbReference type="RefSeq" id="WP_227776369.1">
    <property type="nucleotide sequence ID" value="NZ_BAABKX010000001.1"/>
</dbReference>
<comment type="pathway">
    <text evidence="6">Cofactor biosynthesis; coenzyme A biosynthesis.</text>
</comment>
<dbReference type="PANTHER" id="PTHR40732">
    <property type="entry name" value="UPF0218 PROTEIN TK1697"/>
    <property type="match status" value="1"/>
</dbReference>
<evidence type="ECO:0000313" key="8">
    <source>
        <dbReference type="Proteomes" id="UP001501729"/>
    </source>
</evidence>
<comment type="caution">
    <text evidence="6">Lacks conserved residue(s) required for the propagation of feature annotation.</text>
</comment>
<evidence type="ECO:0000256" key="3">
    <source>
        <dbReference type="ARBA" id="ARBA00022777"/>
    </source>
</evidence>
<comment type="similarity">
    <text evidence="6">Belongs to the GTP-dependent DPCK family.</text>
</comment>
<dbReference type="GO" id="GO:0015937">
    <property type="term" value="P:coenzyme A biosynthetic process"/>
    <property type="evidence" value="ECO:0007669"/>
    <property type="project" value="UniProtKB-UniRule"/>
</dbReference>
<keyword evidence="3 6" id="KW-0418">Kinase</keyword>
<dbReference type="GO" id="GO:0016301">
    <property type="term" value="F:kinase activity"/>
    <property type="evidence" value="ECO:0007669"/>
    <property type="project" value="UniProtKB-UniRule"/>
</dbReference>
<keyword evidence="2 6" id="KW-0547">Nucleotide-binding</keyword>
<organism evidence="7 8">
    <name type="scientific">Haladaptatus pallidirubidus</name>
    <dbReference type="NCBI Taxonomy" id="1008152"/>
    <lineage>
        <taxon>Archaea</taxon>
        <taxon>Methanobacteriati</taxon>
        <taxon>Methanobacteriota</taxon>
        <taxon>Stenosarchaea group</taxon>
        <taxon>Halobacteria</taxon>
        <taxon>Halobacteriales</taxon>
        <taxon>Haladaptataceae</taxon>
        <taxon>Haladaptatus</taxon>
    </lineage>
</organism>
<feature type="binding site" evidence="6">
    <location>
        <position position="43"/>
    </location>
    <ligand>
        <name>GTP</name>
        <dbReference type="ChEBI" id="CHEBI:37565"/>
    </ligand>
</feature>
<evidence type="ECO:0000313" key="7">
    <source>
        <dbReference type="EMBL" id="GAA5046516.1"/>
    </source>
</evidence>
<gene>
    <name evidence="7" type="ORF">GCM10025751_15860</name>
</gene>
<comment type="function">
    <text evidence="6">Catalyzes the GTP-dependent phosphorylation of the 3'-hydroxyl group of dephosphocoenzyme A to form coenzyme A (CoA).</text>
</comment>
<dbReference type="GeneID" id="68612182"/>
<dbReference type="PIRSF" id="PIRSF006533">
    <property type="entry name" value="UCP006533"/>
    <property type="match status" value="1"/>
</dbReference>
<keyword evidence="4 6" id="KW-0173">Coenzyme A biosynthesis</keyword>
<feature type="binding site" evidence="6">
    <location>
        <position position="62"/>
    </location>
    <ligand>
        <name>GTP</name>
        <dbReference type="ChEBI" id="CHEBI:37565"/>
    </ligand>
</feature>
<protein>
    <recommendedName>
        <fullName evidence="6">GTP-dependent dephospho-CoA kinase</fullName>
        <ecNumber evidence="6">2.7.1.237</ecNumber>
    </recommendedName>
    <alternativeName>
        <fullName evidence="6">Dephospho-coenzyme A kinase</fullName>
        <shortName evidence="6">DPCK</shortName>
    </alternativeName>
</protein>
<feature type="binding site" evidence="6">
    <location>
        <position position="44"/>
    </location>
    <ligand>
        <name>GTP</name>
        <dbReference type="ChEBI" id="CHEBI:37565"/>
    </ligand>
</feature>
<evidence type="ECO:0000256" key="2">
    <source>
        <dbReference type="ARBA" id="ARBA00022741"/>
    </source>
</evidence>
<dbReference type="AlphaFoldDB" id="A0AAV3UF14"/>
<evidence type="ECO:0000256" key="6">
    <source>
        <dbReference type="HAMAP-Rule" id="MF_00590"/>
    </source>
</evidence>
<sequence length="183" mass="19104">MTDSVVSLPRTLRSELKKPLGPIFTDAETLLESAGSPLVAVGDVVTYHLESVGVTPDVALVDGLTKRDAVDPEIRDAVSDDAHHVAVENPAGVLTNDLLSALVEAIAAPEPTVLVVDGEEDLAALPAVLAVPAGGTVVYGQPDEGMVLVQVTSAVKEEVADLLSRMDGDTERLFSLVDDDRNS</sequence>
<keyword evidence="5 6" id="KW-0342">GTP-binding</keyword>
<reference evidence="7 8" key="1">
    <citation type="journal article" date="2019" name="Int. J. Syst. Evol. Microbiol.">
        <title>The Global Catalogue of Microorganisms (GCM) 10K type strain sequencing project: providing services to taxonomists for standard genome sequencing and annotation.</title>
        <authorList>
            <consortium name="The Broad Institute Genomics Platform"/>
            <consortium name="The Broad Institute Genome Sequencing Center for Infectious Disease"/>
            <person name="Wu L."/>
            <person name="Ma J."/>
        </authorList>
    </citation>
    <scope>NUCLEOTIDE SEQUENCE [LARGE SCALE GENOMIC DNA]</scope>
    <source>
        <strain evidence="7 8">JCM 17504</strain>
    </source>
</reference>
<dbReference type="PANTHER" id="PTHR40732:SF1">
    <property type="entry name" value="GTP-DEPENDENT DEPHOSPHO-COA KINASE"/>
    <property type="match status" value="1"/>
</dbReference>
<dbReference type="EMBL" id="BAABKX010000001">
    <property type="protein sequence ID" value="GAA5046516.1"/>
    <property type="molecule type" value="Genomic_DNA"/>
</dbReference>